<dbReference type="InterPro" id="IPR027791">
    <property type="entry name" value="Galactosyl_T_C"/>
</dbReference>
<dbReference type="RefSeq" id="WP_349761623.1">
    <property type="nucleotide sequence ID" value="NZ_JBEGCJ010000003.1"/>
</dbReference>
<dbReference type="InterPro" id="IPR029044">
    <property type="entry name" value="Nucleotide-diphossugar_trans"/>
</dbReference>
<dbReference type="PANTHER" id="PTHR43685">
    <property type="entry name" value="GLYCOSYLTRANSFERASE"/>
    <property type="match status" value="1"/>
</dbReference>
<evidence type="ECO:0000313" key="4">
    <source>
        <dbReference type="EMBL" id="MEQ6917359.1"/>
    </source>
</evidence>
<dbReference type="Proteomes" id="UP001442468">
    <property type="component" value="Unassembled WGS sequence"/>
</dbReference>
<keyword evidence="1 4" id="KW-0808">Transferase</keyword>
<comment type="caution">
    <text evidence="4">The sequence shown here is derived from an EMBL/GenBank/DDBJ whole genome shotgun (WGS) entry which is preliminary data.</text>
</comment>
<dbReference type="GO" id="GO:0016757">
    <property type="term" value="F:glycosyltransferase activity"/>
    <property type="evidence" value="ECO:0007669"/>
    <property type="project" value="UniProtKB-KW"/>
</dbReference>
<dbReference type="Pfam" id="PF00535">
    <property type="entry name" value="Glycos_transf_2"/>
    <property type="match status" value="1"/>
</dbReference>
<dbReference type="Gene3D" id="3.90.550.10">
    <property type="entry name" value="Spore Coat Polysaccharide Biosynthesis Protein SpsA, Chain A"/>
    <property type="match status" value="1"/>
</dbReference>
<accession>A0ABV1NE74</accession>
<evidence type="ECO:0000259" key="3">
    <source>
        <dbReference type="Pfam" id="PF02709"/>
    </source>
</evidence>
<dbReference type="EC" id="2.4.-.-" evidence="4"/>
<proteinExistence type="predicted"/>
<dbReference type="SUPFAM" id="SSF53448">
    <property type="entry name" value="Nucleotide-diphospho-sugar transferases"/>
    <property type="match status" value="1"/>
</dbReference>
<evidence type="ECO:0000313" key="5">
    <source>
        <dbReference type="Proteomes" id="UP001442468"/>
    </source>
</evidence>
<protein>
    <submittedName>
        <fullName evidence="4">Glycosyltransferase</fullName>
        <ecNumber evidence="4">2.4.-.-</ecNumber>
    </submittedName>
</protein>
<dbReference type="Pfam" id="PF02709">
    <property type="entry name" value="Glyco_transf_7C"/>
    <property type="match status" value="1"/>
</dbReference>
<name>A0ABV1NE74_9GAMM</name>
<gene>
    <name evidence="4" type="ORF">ABE960_07480</name>
</gene>
<evidence type="ECO:0000256" key="1">
    <source>
        <dbReference type="ARBA" id="ARBA00022679"/>
    </source>
</evidence>
<feature type="domain" description="Galactosyltransferase C-terminal" evidence="3">
    <location>
        <begin position="177"/>
        <end position="234"/>
    </location>
</feature>
<keyword evidence="5" id="KW-1185">Reference proteome</keyword>
<dbReference type="EMBL" id="JBEGCJ010000003">
    <property type="protein sequence ID" value="MEQ6917359.1"/>
    <property type="molecule type" value="Genomic_DNA"/>
</dbReference>
<dbReference type="InterPro" id="IPR050834">
    <property type="entry name" value="Glycosyltransf_2"/>
</dbReference>
<sequence>MNIEVIMAAYNNPETMALVLDGYLRQGDSEFSLCIADDGSDGRIRKLVDDYCEKGLSLRYIWQEDDGFRKARVVNEAIATSSAEYLILTDNDCIPAVHFVRDHKRWARPGQFVAGRRVDTKLSLARRLLARETPISRLDSFGFLVWQAVAGGLKRAEIALRPPERLAEMWARRPMALLGANIGVWREDILAINGFDTQFQGYGGEEVDLEWRLKAYGLRSRPARGRACLYHIYHPERTVTDTARVMLEQKRQKGRYVTPYGIFSLEMEEEVQSKNAT</sequence>
<organism evidence="4 5">
    <name type="scientific">Halomonas aquatica</name>
    <dbReference type="NCBI Taxonomy" id="3151123"/>
    <lineage>
        <taxon>Bacteria</taxon>
        <taxon>Pseudomonadati</taxon>
        <taxon>Pseudomonadota</taxon>
        <taxon>Gammaproteobacteria</taxon>
        <taxon>Oceanospirillales</taxon>
        <taxon>Halomonadaceae</taxon>
        <taxon>Halomonas</taxon>
    </lineage>
</organism>
<keyword evidence="4" id="KW-0328">Glycosyltransferase</keyword>
<dbReference type="PANTHER" id="PTHR43685:SF3">
    <property type="entry name" value="SLR2126 PROTEIN"/>
    <property type="match status" value="1"/>
</dbReference>
<dbReference type="InterPro" id="IPR001173">
    <property type="entry name" value="Glyco_trans_2-like"/>
</dbReference>
<evidence type="ECO:0000259" key="2">
    <source>
        <dbReference type="Pfam" id="PF00535"/>
    </source>
</evidence>
<feature type="domain" description="Glycosyltransferase 2-like" evidence="2">
    <location>
        <begin position="5"/>
        <end position="124"/>
    </location>
</feature>
<reference evidence="4 5" key="1">
    <citation type="submission" date="2024-05" db="EMBL/GenBank/DDBJ databases">
        <title>Halomonas sp. SSM6 16S ribosomal RNA gene Genome sequencing and assembly.</title>
        <authorList>
            <person name="Yook S."/>
        </authorList>
    </citation>
    <scope>NUCLEOTIDE SEQUENCE [LARGE SCALE GENOMIC DNA]</scope>
    <source>
        <strain evidence="4 5">SSM6</strain>
    </source>
</reference>